<sequence length="442" mass="44412">MTDPRAVHDSQELLQAVEEGVSDIEVAATISGLPRMVLGPGTRLHGGRLEFESEGLQLTRDAALEDLEIIAPPHEVAVGVDTDQETWGTLALRGVTVVGQVALIAAGAVTSGHIEIGDLTIREADLRDRRARPRFGGDEAVQGALTIWNQQDDDAVQITARIENVRAGTEESPVRGSGVVLAGRGRDGGATAGGRLAVSSLSTGAIVTDGGLVPDGDGLLSAGVLVLDGAVLGAVAVHGTVTTHGPFDVALANAGGVMMWTVDAPLTTYGPGAIGIANRGDIGTLEVDAPVHTSGDGACAVDLHAGTLIEVALDSVLTRGDGATGVQISHPLPTLSARGDIATEGGAGDCTMDDTQSARPGSALRLTQGGGIEVLEVGGQIRTAGDDVVSVDLGSAVGSWNVAGGVVASGARSRPVRRAPGIAAPAAGSFLAADGRDVIDDA</sequence>
<dbReference type="AlphaFoldDB" id="A0A2U2RGR6"/>
<evidence type="ECO:0000313" key="2">
    <source>
        <dbReference type="Proteomes" id="UP000245590"/>
    </source>
</evidence>
<accession>A0A2U2RGR6</accession>
<comment type="caution">
    <text evidence="1">The sequence shown here is derived from an EMBL/GenBank/DDBJ whole genome shotgun (WGS) entry which is preliminary data.</text>
</comment>
<dbReference type="Proteomes" id="UP000245590">
    <property type="component" value="Unassembled WGS sequence"/>
</dbReference>
<organism evidence="1 2">
    <name type="scientific">Brachybacterium endophyticum</name>
    <dbReference type="NCBI Taxonomy" id="2182385"/>
    <lineage>
        <taxon>Bacteria</taxon>
        <taxon>Bacillati</taxon>
        <taxon>Actinomycetota</taxon>
        <taxon>Actinomycetes</taxon>
        <taxon>Micrococcales</taxon>
        <taxon>Dermabacteraceae</taxon>
        <taxon>Brachybacterium</taxon>
    </lineage>
</organism>
<gene>
    <name evidence="1" type="ORF">DEO23_14780</name>
</gene>
<name>A0A2U2RGR6_9MICO</name>
<proteinExistence type="predicted"/>
<protein>
    <submittedName>
        <fullName evidence="1">Uncharacterized protein</fullName>
    </submittedName>
</protein>
<dbReference type="EMBL" id="QFKX01000007">
    <property type="protein sequence ID" value="PWH05062.1"/>
    <property type="molecule type" value="Genomic_DNA"/>
</dbReference>
<evidence type="ECO:0000313" key="1">
    <source>
        <dbReference type="EMBL" id="PWH05062.1"/>
    </source>
</evidence>
<reference evidence="1 2" key="1">
    <citation type="submission" date="2018-05" db="EMBL/GenBank/DDBJ databases">
        <title>Brachybacterium sp. M1HQ-2T, whole genome shotgun sequence.</title>
        <authorList>
            <person name="Tuo L."/>
        </authorList>
    </citation>
    <scope>NUCLEOTIDE SEQUENCE [LARGE SCALE GENOMIC DNA]</scope>
    <source>
        <strain evidence="1 2">M1HQ-2</strain>
    </source>
</reference>
<dbReference type="RefSeq" id="WP_109276802.1">
    <property type="nucleotide sequence ID" value="NZ_QFKX01000007.1"/>
</dbReference>
<keyword evidence="2" id="KW-1185">Reference proteome</keyword>
<dbReference type="OrthoDB" id="3661445at2"/>